<evidence type="ECO:0000313" key="4">
    <source>
        <dbReference type="Proteomes" id="UP001500416"/>
    </source>
</evidence>
<dbReference type="EMBL" id="BAAABU010000009">
    <property type="protein sequence ID" value="GAA0238244.1"/>
    <property type="molecule type" value="Genomic_DNA"/>
</dbReference>
<dbReference type="SUPFAM" id="SSF101478">
    <property type="entry name" value="ADP-ribosylglycohydrolase"/>
    <property type="match status" value="1"/>
</dbReference>
<dbReference type="InterPro" id="IPR005502">
    <property type="entry name" value="Ribosyl_crysJ1"/>
</dbReference>
<evidence type="ECO:0000313" key="3">
    <source>
        <dbReference type="EMBL" id="GAA0238244.1"/>
    </source>
</evidence>
<evidence type="ECO:0000256" key="2">
    <source>
        <dbReference type="ARBA" id="ARBA00022801"/>
    </source>
</evidence>
<dbReference type="InterPro" id="IPR050792">
    <property type="entry name" value="ADP-ribosylglycohydrolase"/>
</dbReference>
<name>A0ABP3DPZ5_9PSEU</name>
<evidence type="ECO:0000256" key="1">
    <source>
        <dbReference type="ARBA" id="ARBA00010702"/>
    </source>
</evidence>
<comment type="caution">
    <text evidence="3">The sequence shown here is derived from an EMBL/GenBank/DDBJ whole genome shotgun (WGS) entry which is preliminary data.</text>
</comment>
<keyword evidence="2" id="KW-0378">Hydrolase</keyword>
<dbReference type="Pfam" id="PF03747">
    <property type="entry name" value="ADP_ribosyl_GH"/>
    <property type="match status" value="1"/>
</dbReference>
<dbReference type="Gene3D" id="1.10.4080.10">
    <property type="entry name" value="ADP-ribosylation/Crystallin J1"/>
    <property type="match status" value="1"/>
</dbReference>
<dbReference type="InterPro" id="IPR036705">
    <property type="entry name" value="Ribosyl_crysJ1_sf"/>
</dbReference>
<comment type="similarity">
    <text evidence="1">Belongs to the ADP-ribosylglycohydrolase family.</text>
</comment>
<proteinExistence type="inferred from homology"/>
<accession>A0ABP3DPZ5</accession>
<reference evidence="4" key="1">
    <citation type="journal article" date="2019" name="Int. J. Syst. Evol. Microbiol.">
        <title>The Global Catalogue of Microorganisms (GCM) 10K type strain sequencing project: providing services to taxonomists for standard genome sequencing and annotation.</title>
        <authorList>
            <consortium name="The Broad Institute Genomics Platform"/>
            <consortium name="The Broad Institute Genome Sequencing Center for Infectious Disease"/>
            <person name="Wu L."/>
            <person name="Ma J."/>
        </authorList>
    </citation>
    <scope>NUCLEOTIDE SEQUENCE [LARGE SCALE GENOMIC DNA]</scope>
    <source>
        <strain evidence="4">JCM 3380</strain>
    </source>
</reference>
<dbReference type="PANTHER" id="PTHR16222">
    <property type="entry name" value="ADP-RIBOSYLGLYCOHYDROLASE"/>
    <property type="match status" value="1"/>
</dbReference>
<sequence>MQEGKLPREPMSVVDRGAACLLGGALGDALGAPVQYLGWADIQRDHGPEGVLEPPRPALVTDDTQLTLFTADGYLRAWVRGHTTGEWEPVEMVWQSYRRWLTTQQVAAPDPGATGLVGDERLYSSRSPGLTCLRALAADSPPTPEEPHNESSGCNGVTRTAPAGFAPTAEIAYDLGCRFAALTHGGTGGWVAGGAFALLIHLLAVKARPLREAVDQVIGRVLRDDPYTANTLNRAVLFADEHRALGFESVRVDRLGSGWTGPEALAIAVHTVLVHPRRSEFVDAVRAAANHSGGSDATAALTGNILGALHGTAALPRDWLAGLELVDLLTRLGSDLGHSVVGADFDHSRYL</sequence>
<gene>
    <name evidence="3" type="ORF">GCM10010492_41690</name>
</gene>
<dbReference type="Proteomes" id="UP001500416">
    <property type="component" value="Unassembled WGS sequence"/>
</dbReference>
<dbReference type="PANTHER" id="PTHR16222:SF24">
    <property type="entry name" value="ADP-RIBOSYLHYDROLASE ARH3"/>
    <property type="match status" value="1"/>
</dbReference>
<organism evidence="3 4">
    <name type="scientific">Saccharothrix mutabilis subsp. mutabilis</name>
    <dbReference type="NCBI Taxonomy" id="66855"/>
    <lineage>
        <taxon>Bacteria</taxon>
        <taxon>Bacillati</taxon>
        <taxon>Actinomycetota</taxon>
        <taxon>Actinomycetes</taxon>
        <taxon>Pseudonocardiales</taxon>
        <taxon>Pseudonocardiaceae</taxon>
        <taxon>Saccharothrix</taxon>
    </lineage>
</organism>
<protein>
    <submittedName>
        <fullName evidence="3">ADP-ribosylglycohydrolase family protein</fullName>
    </submittedName>
</protein>
<keyword evidence="4" id="KW-1185">Reference proteome</keyword>